<dbReference type="GO" id="GO:0000140">
    <property type="term" value="F:acylglycerone-phosphate reductase (NADP+) activity"/>
    <property type="evidence" value="ECO:0007669"/>
    <property type="project" value="TreeGrafter"/>
</dbReference>
<dbReference type="Gene3D" id="3.40.50.720">
    <property type="entry name" value="NAD(P)-binding Rossmann-like Domain"/>
    <property type="match status" value="1"/>
</dbReference>
<keyword evidence="5" id="KW-1185">Reference proteome</keyword>
<accession>A0A2J6QXS5</accession>
<dbReference type="AlphaFoldDB" id="A0A2J6QXS5"/>
<dbReference type="GO" id="GO:0019433">
    <property type="term" value="P:triglyceride catabolic process"/>
    <property type="evidence" value="ECO:0007669"/>
    <property type="project" value="TreeGrafter"/>
</dbReference>
<protein>
    <submittedName>
        <fullName evidence="4">NAD(P)-binding protein</fullName>
    </submittedName>
</protein>
<dbReference type="InterPro" id="IPR002347">
    <property type="entry name" value="SDR_fam"/>
</dbReference>
<dbReference type="EMBL" id="KZ613964">
    <property type="protein sequence ID" value="PMD31065.1"/>
    <property type="molecule type" value="Genomic_DNA"/>
</dbReference>
<dbReference type="GO" id="GO:0005811">
    <property type="term" value="C:lipid droplet"/>
    <property type="evidence" value="ECO:0007669"/>
    <property type="project" value="TreeGrafter"/>
</dbReference>
<keyword evidence="3" id="KW-0560">Oxidoreductase</keyword>
<dbReference type="Pfam" id="PF00106">
    <property type="entry name" value="adh_short"/>
    <property type="match status" value="1"/>
</dbReference>
<dbReference type="InterPro" id="IPR020904">
    <property type="entry name" value="Sc_DH/Rdtase_CS"/>
</dbReference>
<gene>
    <name evidence="4" type="ORF">L207DRAFT_591997</name>
</gene>
<sequence>MRKVFDINVFGVLSTTQAFAPLPLQAKGTIVNVGSITGRVQGPYASPYGASKAALEMMSYAMRQEMEPLGLHVVHVIGGIATSHCWENMPRKSIPETLLYYLIREKAEALMTRAGNYMSAVEFAHDIYARITKLTPPAIIWPGSMIWPPRIVNVLVFLFGPCVWDLVTSGVSGLKDLRKIVREKEWEKK</sequence>
<dbReference type="OrthoDB" id="2102561at2759"/>
<evidence type="ECO:0000256" key="2">
    <source>
        <dbReference type="ARBA" id="ARBA00022857"/>
    </source>
</evidence>
<dbReference type="PANTHER" id="PTHR44169:SF6">
    <property type="entry name" value="NADPH-DEPENDENT 1-ACYLDIHYDROXYACETONE PHOSPHATE REDUCTASE"/>
    <property type="match status" value="1"/>
</dbReference>
<dbReference type="Proteomes" id="UP000235786">
    <property type="component" value="Unassembled WGS sequence"/>
</dbReference>
<evidence type="ECO:0000256" key="3">
    <source>
        <dbReference type="ARBA" id="ARBA00023002"/>
    </source>
</evidence>
<dbReference type="PRINTS" id="PR00081">
    <property type="entry name" value="GDHRDH"/>
</dbReference>
<dbReference type="GO" id="GO:0004806">
    <property type="term" value="F:triacylglycerol lipase activity"/>
    <property type="evidence" value="ECO:0007669"/>
    <property type="project" value="TreeGrafter"/>
</dbReference>
<keyword evidence="2" id="KW-0521">NADP</keyword>
<proteinExistence type="inferred from homology"/>
<dbReference type="GO" id="GO:0005783">
    <property type="term" value="C:endoplasmic reticulum"/>
    <property type="evidence" value="ECO:0007669"/>
    <property type="project" value="TreeGrafter"/>
</dbReference>
<dbReference type="STRING" id="1149755.A0A2J6QXS5"/>
<name>A0A2J6QXS5_HYAVF</name>
<evidence type="ECO:0000313" key="4">
    <source>
        <dbReference type="EMBL" id="PMD31065.1"/>
    </source>
</evidence>
<evidence type="ECO:0000313" key="5">
    <source>
        <dbReference type="Proteomes" id="UP000235786"/>
    </source>
</evidence>
<reference evidence="4 5" key="1">
    <citation type="submission" date="2016-04" db="EMBL/GenBank/DDBJ databases">
        <title>A degradative enzymes factory behind the ericoid mycorrhizal symbiosis.</title>
        <authorList>
            <consortium name="DOE Joint Genome Institute"/>
            <person name="Martino E."/>
            <person name="Morin E."/>
            <person name="Grelet G."/>
            <person name="Kuo A."/>
            <person name="Kohler A."/>
            <person name="Daghino S."/>
            <person name="Barry K."/>
            <person name="Choi C."/>
            <person name="Cichocki N."/>
            <person name="Clum A."/>
            <person name="Copeland A."/>
            <person name="Hainaut M."/>
            <person name="Haridas S."/>
            <person name="Labutti K."/>
            <person name="Lindquist E."/>
            <person name="Lipzen A."/>
            <person name="Khouja H.-R."/>
            <person name="Murat C."/>
            <person name="Ohm R."/>
            <person name="Olson A."/>
            <person name="Spatafora J."/>
            <person name="Veneault-Fourrey C."/>
            <person name="Henrissat B."/>
            <person name="Grigoriev I."/>
            <person name="Martin F."/>
            <person name="Perotto S."/>
        </authorList>
    </citation>
    <scope>NUCLEOTIDE SEQUENCE [LARGE SCALE GENOMIC DNA]</scope>
    <source>
        <strain evidence="4 5">F</strain>
    </source>
</reference>
<dbReference type="PROSITE" id="PS00061">
    <property type="entry name" value="ADH_SHORT"/>
    <property type="match status" value="1"/>
</dbReference>
<comment type="similarity">
    <text evidence="1">Belongs to the short-chain dehydrogenases/reductases (SDR) family.</text>
</comment>
<dbReference type="InterPro" id="IPR036291">
    <property type="entry name" value="NAD(P)-bd_dom_sf"/>
</dbReference>
<evidence type="ECO:0000256" key="1">
    <source>
        <dbReference type="ARBA" id="ARBA00006484"/>
    </source>
</evidence>
<dbReference type="GO" id="GO:0006654">
    <property type="term" value="P:phosphatidic acid biosynthetic process"/>
    <property type="evidence" value="ECO:0007669"/>
    <property type="project" value="TreeGrafter"/>
</dbReference>
<dbReference type="PANTHER" id="PTHR44169">
    <property type="entry name" value="NADPH-DEPENDENT 1-ACYLDIHYDROXYACETONE PHOSPHATE REDUCTASE"/>
    <property type="match status" value="1"/>
</dbReference>
<organism evidence="4 5">
    <name type="scientific">Hyaloscypha variabilis (strain UAMH 11265 / GT02V1 / F)</name>
    <name type="common">Meliniomyces variabilis</name>
    <dbReference type="NCBI Taxonomy" id="1149755"/>
    <lineage>
        <taxon>Eukaryota</taxon>
        <taxon>Fungi</taxon>
        <taxon>Dikarya</taxon>
        <taxon>Ascomycota</taxon>
        <taxon>Pezizomycotina</taxon>
        <taxon>Leotiomycetes</taxon>
        <taxon>Helotiales</taxon>
        <taxon>Hyaloscyphaceae</taxon>
        <taxon>Hyaloscypha</taxon>
        <taxon>Hyaloscypha variabilis</taxon>
    </lineage>
</organism>
<dbReference type="SUPFAM" id="SSF51735">
    <property type="entry name" value="NAD(P)-binding Rossmann-fold domains"/>
    <property type="match status" value="1"/>
</dbReference>